<protein>
    <recommendedName>
        <fullName evidence="1">DUF5077 domain-containing protein</fullName>
    </recommendedName>
</protein>
<name>A0A644YQK8_9ZZZZ</name>
<organism evidence="2">
    <name type="scientific">bioreactor metagenome</name>
    <dbReference type="NCBI Taxonomy" id="1076179"/>
    <lineage>
        <taxon>unclassified sequences</taxon>
        <taxon>metagenomes</taxon>
        <taxon>ecological metagenomes</taxon>
    </lineage>
</organism>
<dbReference type="AlphaFoldDB" id="A0A644YQK8"/>
<proteinExistence type="predicted"/>
<evidence type="ECO:0000259" key="1">
    <source>
        <dbReference type="Pfam" id="PF16871"/>
    </source>
</evidence>
<dbReference type="InterPro" id="IPR021862">
    <property type="entry name" value="DUF3472"/>
</dbReference>
<evidence type="ECO:0000313" key="2">
    <source>
        <dbReference type="EMBL" id="MPM30599.1"/>
    </source>
</evidence>
<accession>A0A644YQK8</accession>
<dbReference type="EMBL" id="VSSQ01005833">
    <property type="protein sequence ID" value="MPM30599.1"/>
    <property type="molecule type" value="Genomic_DNA"/>
</dbReference>
<dbReference type="Pfam" id="PF16871">
    <property type="entry name" value="DUF5077"/>
    <property type="match status" value="1"/>
</dbReference>
<dbReference type="Pfam" id="PF11958">
    <property type="entry name" value="DUF3472"/>
    <property type="match status" value="1"/>
</dbReference>
<dbReference type="InterPro" id="IPR031712">
    <property type="entry name" value="DUF5077"/>
</dbReference>
<sequence>MNKICSTVLFCCSALFLFSQEVTYEIELNGNAYVTSFQQGASITRSGLEEWVNEKSVIKTFVYFHKTEKIVISIKGDSDKESVIEATFQGKRSKISVPAGRFKIPLGIFQILNTGYQPIELRGISRSGKEFAQIESFVVQSEEQPTYVHDFSDYWGRRGPSVHLRYTMPEDTVEWFYNEVTVPAGNDIPGSYYMANGFGEGYFGIQCNSETERRVLFSVWSPFNTQDPKRIPDSLKIKLLRKGEGVYIGEFGNEGSGGQSFLRYNWKAGKAYKFLTRIKPDGLGNTVYTSYFFASDENRWRLIASFLRPKTHVFYTRAHSFLENFIPGQGYLTRKVLFGNQWFVTSNRKWIEAGESVFTYDETARKQVRLDYRGGYNKQKNLFYLQNGGFFNKSTLYESRFTRKKENKIPKINFSELEKL</sequence>
<comment type="caution">
    <text evidence="2">The sequence shown here is derived from an EMBL/GenBank/DDBJ whole genome shotgun (WGS) entry which is preliminary data.</text>
</comment>
<feature type="domain" description="DUF5077" evidence="1">
    <location>
        <begin position="26"/>
        <end position="142"/>
    </location>
</feature>
<gene>
    <name evidence="2" type="ORF">SDC9_77149</name>
</gene>
<reference evidence="2" key="1">
    <citation type="submission" date="2019-08" db="EMBL/GenBank/DDBJ databases">
        <authorList>
            <person name="Kucharzyk K."/>
            <person name="Murdoch R.W."/>
            <person name="Higgins S."/>
            <person name="Loffler F."/>
        </authorList>
    </citation>
    <scope>NUCLEOTIDE SEQUENCE</scope>
</reference>